<comment type="caution">
    <text evidence="2">The sequence shown here is derived from an EMBL/GenBank/DDBJ whole genome shotgun (WGS) entry which is preliminary data.</text>
</comment>
<evidence type="ECO:0000313" key="3">
    <source>
        <dbReference type="Proteomes" id="UP000315498"/>
    </source>
</evidence>
<name>A0A520MUQ6_9GAMM</name>
<sequence>METSQHLFKELEEAEKLFSDGAIKNAQKKVRNVLKQSRALSKIPNKLRHKINAATSKSRYFDEISSFAANPKRDSLIDEINTLINNPLDNPKKHAHVIHDIQAQWQLLDISSKPASKQQWLKFNELTNKAWEPCKEYFEEIKEIKLNNAKEREILINEINEYVNQNEKKWRNAKDLIIYLQKIFQRWQKFTPVLDDDFIVLKNKFFEAKKPINEEIKKQENNNAKAKELLIEKVAQINNEDSQICINEFKKLKDEWMKIGIAGKKTDKILWDKFNKNADRFFEEKKQIINDEIELIKNLNKELNEGAKSISIVNDELLKIQNVKNTQEFKKIISDIRKQSDKLKIEKKEKKAETYKNIYASLIKKDGVDNIPNIFSSSVTNSYTNNKSNESELYYVCIKLEILAGVDSLKKDLELRNSIQLELLSNKFNKSNKSMPNDLESLLLHFINHFSIKDEKDIHKKLWKRIEKCIEILI</sequence>
<keyword evidence="1" id="KW-0175">Coiled coil</keyword>
<organism evidence="2 3">
    <name type="scientific">SAR86 cluster bacterium</name>
    <dbReference type="NCBI Taxonomy" id="2030880"/>
    <lineage>
        <taxon>Bacteria</taxon>
        <taxon>Pseudomonadati</taxon>
        <taxon>Pseudomonadota</taxon>
        <taxon>Gammaproteobacteria</taxon>
        <taxon>SAR86 cluster</taxon>
    </lineage>
</organism>
<evidence type="ECO:0000313" key="2">
    <source>
        <dbReference type="EMBL" id="RZO24962.1"/>
    </source>
</evidence>
<dbReference type="EMBL" id="SHBG01000013">
    <property type="protein sequence ID" value="RZO24962.1"/>
    <property type="molecule type" value="Genomic_DNA"/>
</dbReference>
<dbReference type="AlphaFoldDB" id="A0A520MUQ6"/>
<accession>A0A520MUQ6</accession>
<protein>
    <submittedName>
        <fullName evidence="2">DUF349 domain-containing protein</fullName>
    </submittedName>
</protein>
<evidence type="ECO:0000256" key="1">
    <source>
        <dbReference type="SAM" id="Coils"/>
    </source>
</evidence>
<dbReference type="Proteomes" id="UP000315498">
    <property type="component" value="Unassembled WGS sequence"/>
</dbReference>
<dbReference type="Pfam" id="PF03993">
    <property type="entry name" value="DUF349"/>
    <property type="match status" value="2"/>
</dbReference>
<gene>
    <name evidence="2" type="ORF">EVA94_01975</name>
</gene>
<reference evidence="2 3" key="1">
    <citation type="submission" date="2019-02" db="EMBL/GenBank/DDBJ databases">
        <title>Prokaryotic population dynamics and viral predation in marine succession experiment using metagenomics: the confinement effect.</title>
        <authorList>
            <person name="Haro-Moreno J.M."/>
            <person name="Rodriguez-Valera F."/>
            <person name="Lopez-Perez M."/>
        </authorList>
    </citation>
    <scope>NUCLEOTIDE SEQUENCE [LARGE SCALE GENOMIC DNA]</scope>
    <source>
        <strain evidence="2">MED-G161</strain>
    </source>
</reference>
<proteinExistence type="predicted"/>
<feature type="coiled-coil region" evidence="1">
    <location>
        <begin position="333"/>
        <end position="365"/>
    </location>
</feature>
<dbReference type="InterPro" id="IPR007139">
    <property type="entry name" value="DUF349"/>
</dbReference>
<feature type="coiled-coil region" evidence="1">
    <location>
        <begin position="209"/>
        <end position="236"/>
    </location>
</feature>